<dbReference type="EMBL" id="JAGSOG010000113">
    <property type="protein sequence ID" value="MBR7835872.1"/>
    <property type="molecule type" value="Genomic_DNA"/>
</dbReference>
<dbReference type="Pfam" id="PF01546">
    <property type="entry name" value="Peptidase_M20"/>
    <property type="match status" value="1"/>
</dbReference>
<dbReference type="Pfam" id="PF07687">
    <property type="entry name" value="M20_dimer"/>
    <property type="match status" value="1"/>
</dbReference>
<keyword evidence="17" id="KW-1185">Reference proteome</keyword>
<dbReference type="Proteomes" id="UP000675781">
    <property type="component" value="Unassembled WGS sequence"/>
</dbReference>
<evidence type="ECO:0000256" key="10">
    <source>
        <dbReference type="ARBA" id="ARBA00022915"/>
    </source>
</evidence>
<evidence type="ECO:0000313" key="17">
    <source>
        <dbReference type="Proteomes" id="UP000675781"/>
    </source>
</evidence>
<evidence type="ECO:0000259" key="15">
    <source>
        <dbReference type="Pfam" id="PF07687"/>
    </source>
</evidence>
<evidence type="ECO:0000256" key="12">
    <source>
        <dbReference type="ARBA" id="ARBA00023285"/>
    </source>
</evidence>
<comment type="subunit">
    <text evidence="4">Homodimer.</text>
</comment>
<evidence type="ECO:0000256" key="13">
    <source>
        <dbReference type="ARBA" id="ARBA00051301"/>
    </source>
</evidence>
<dbReference type="EC" id="3.5.1.18" evidence="5 14"/>
<dbReference type="GO" id="GO:0046872">
    <property type="term" value="F:metal ion binding"/>
    <property type="evidence" value="ECO:0007669"/>
    <property type="project" value="UniProtKB-KW"/>
</dbReference>
<dbReference type="GO" id="GO:0006526">
    <property type="term" value="P:L-arginine biosynthetic process"/>
    <property type="evidence" value="ECO:0007669"/>
    <property type="project" value="TreeGrafter"/>
</dbReference>
<evidence type="ECO:0000256" key="5">
    <source>
        <dbReference type="ARBA" id="ARBA00011921"/>
    </source>
</evidence>
<keyword evidence="9" id="KW-0862">Zinc</keyword>
<keyword evidence="11" id="KW-0457">Lysine biosynthesis</keyword>
<proteinExistence type="predicted"/>
<evidence type="ECO:0000313" key="16">
    <source>
        <dbReference type="EMBL" id="MBR7835872.1"/>
    </source>
</evidence>
<keyword evidence="10" id="KW-0220">Diaminopimelate biosynthesis</keyword>
<evidence type="ECO:0000256" key="8">
    <source>
        <dbReference type="ARBA" id="ARBA00022801"/>
    </source>
</evidence>
<dbReference type="InterPro" id="IPR050072">
    <property type="entry name" value="Peptidase_M20A"/>
</dbReference>
<dbReference type="Gene3D" id="3.30.70.360">
    <property type="match status" value="1"/>
</dbReference>
<gene>
    <name evidence="16" type="ORF">KDL01_21540</name>
</gene>
<dbReference type="InterPro" id="IPR011650">
    <property type="entry name" value="Peptidase_M20_dimer"/>
</dbReference>
<dbReference type="InterPro" id="IPR010174">
    <property type="entry name" value="Succinyl-DAP_deSuclase_DapE"/>
</dbReference>
<sequence length="369" mass="39016">MTAQQTQALAPATLDLGLEVGALTAALVDIPSVSGSEQRLADAVERELRALPRLRVERYGNNLVARTGFGLPERVVLAGHLDTVPIADNLPSRVEGGRLYGCGATDMKSGVAVQLKIAAELGAADGPTPAREVTFVFYDCEEIEAERNGLGHLVREHPEWLAADFAILLEGTNAQVEGGCKGTLRATVRTSGVRAHSARDWLGVNAIHQAAPVLARLAGYQAREVDVEGLLYRECLNAVGITGGVAGNVIPDECVVTVNYRFAPDRTEQQAAAHVEEVFEGFDVQVTDSAPGAAPGLTLPAAAAFAALVGGTPVAKQGWTDVARFAGSGVPAVNYGPGDATLAHTRQEYVELERITRALATLRRWLDLE</sequence>
<feature type="domain" description="Peptidase M20 dimerisation" evidence="15">
    <location>
        <begin position="181"/>
        <end position="280"/>
    </location>
</feature>
<dbReference type="RefSeq" id="WP_212530362.1">
    <property type="nucleotide sequence ID" value="NZ_JAGSOG010000113.1"/>
</dbReference>
<comment type="cofactor">
    <cofactor evidence="1">
        <name>Co(2+)</name>
        <dbReference type="ChEBI" id="CHEBI:48828"/>
    </cofactor>
</comment>
<evidence type="ECO:0000256" key="4">
    <source>
        <dbReference type="ARBA" id="ARBA00011738"/>
    </source>
</evidence>
<organism evidence="16 17">
    <name type="scientific">Actinospica durhamensis</name>
    <dbReference type="NCBI Taxonomy" id="1508375"/>
    <lineage>
        <taxon>Bacteria</taxon>
        <taxon>Bacillati</taxon>
        <taxon>Actinomycetota</taxon>
        <taxon>Actinomycetes</taxon>
        <taxon>Catenulisporales</taxon>
        <taxon>Actinospicaceae</taxon>
        <taxon>Actinospica</taxon>
    </lineage>
</organism>
<dbReference type="AlphaFoldDB" id="A0A941IS04"/>
<dbReference type="PANTHER" id="PTHR43808">
    <property type="entry name" value="ACETYLORNITHINE DEACETYLASE"/>
    <property type="match status" value="1"/>
</dbReference>
<dbReference type="InterPro" id="IPR002933">
    <property type="entry name" value="Peptidase_M20"/>
</dbReference>
<evidence type="ECO:0000256" key="9">
    <source>
        <dbReference type="ARBA" id="ARBA00022833"/>
    </source>
</evidence>
<dbReference type="GO" id="GO:0009014">
    <property type="term" value="F:succinyl-diaminopimelate desuccinylase activity"/>
    <property type="evidence" value="ECO:0007669"/>
    <property type="project" value="UniProtKB-UniRule"/>
</dbReference>
<dbReference type="InterPro" id="IPR036264">
    <property type="entry name" value="Bact_exopeptidase_dim_dom"/>
</dbReference>
<evidence type="ECO:0000256" key="14">
    <source>
        <dbReference type="NCBIfam" id="TIGR01900"/>
    </source>
</evidence>
<dbReference type="GO" id="GO:0008777">
    <property type="term" value="F:acetylornithine deacetylase activity"/>
    <property type="evidence" value="ECO:0007669"/>
    <property type="project" value="TreeGrafter"/>
</dbReference>
<name>A0A941IS04_9ACTN</name>
<dbReference type="NCBIfam" id="TIGR01900">
    <property type="entry name" value="dapE-gram_pos"/>
    <property type="match status" value="1"/>
</dbReference>
<dbReference type="SUPFAM" id="SSF55031">
    <property type="entry name" value="Bacterial exopeptidase dimerisation domain"/>
    <property type="match status" value="1"/>
</dbReference>
<dbReference type="GO" id="GO:0009089">
    <property type="term" value="P:lysine biosynthetic process via diaminopimelate"/>
    <property type="evidence" value="ECO:0007669"/>
    <property type="project" value="UniProtKB-UniRule"/>
</dbReference>
<keyword evidence="12" id="KW-0170">Cobalt</keyword>
<keyword evidence="6" id="KW-0028">Amino-acid biosynthesis</keyword>
<keyword evidence="7" id="KW-0479">Metal-binding</keyword>
<dbReference type="PANTHER" id="PTHR43808:SF31">
    <property type="entry name" value="N-ACETYL-L-CITRULLINE DEACETYLASE"/>
    <property type="match status" value="1"/>
</dbReference>
<comment type="cofactor">
    <cofactor evidence="2">
        <name>Zn(2+)</name>
        <dbReference type="ChEBI" id="CHEBI:29105"/>
    </cofactor>
</comment>
<dbReference type="SUPFAM" id="SSF53187">
    <property type="entry name" value="Zn-dependent exopeptidases"/>
    <property type="match status" value="1"/>
</dbReference>
<protein>
    <recommendedName>
        <fullName evidence="5 14">Succinyl-diaminopimelate desuccinylase</fullName>
        <ecNumber evidence="5 14">3.5.1.18</ecNumber>
    </recommendedName>
</protein>
<comment type="catalytic activity">
    <reaction evidence="13">
        <text>N-succinyl-(2S,6S)-2,6-diaminopimelate + H2O = (2S,6S)-2,6-diaminopimelate + succinate</text>
        <dbReference type="Rhea" id="RHEA:22608"/>
        <dbReference type="ChEBI" id="CHEBI:15377"/>
        <dbReference type="ChEBI" id="CHEBI:30031"/>
        <dbReference type="ChEBI" id="CHEBI:57609"/>
        <dbReference type="ChEBI" id="CHEBI:58087"/>
        <dbReference type="EC" id="3.5.1.18"/>
    </reaction>
</comment>
<evidence type="ECO:0000256" key="7">
    <source>
        <dbReference type="ARBA" id="ARBA00022723"/>
    </source>
</evidence>
<comment type="caution">
    <text evidence="16">The sequence shown here is derived from an EMBL/GenBank/DDBJ whole genome shotgun (WGS) entry which is preliminary data.</text>
</comment>
<reference evidence="16" key="1">
    <citation type="submission" date="2021-04" db="EMBL/GenBank/DDBJ databases">
        <title>Genome based classification of Actinospica acidithermotolerans sp. nov., an actinobacterium isolated from an Indonesian hot spring.</title>
        <authorList>
            <person name="Kusuma A.B."/>
            <person name="Putra K.E."/>
            <person name="Nafisah S."/>
            <person name="Loh J."/>
            <person name="Nouioui I."/>
            <person name="Goodfellow M."/>
        </authorList>
    </citation>
    <scope>NUCLEOTIDE SEQUENCE</scope>
    <source>
        <strain evidence="16">CSCA 57</strain>
    </source>
</reference>
<keyword evidence="8 16" id="KW-0378">Hydrolase</keyword>
<dbReference type="Gene3D" id="3.40.630.10">
    <property type="entry name" value="Zn peptidases"/>
    <property type="match status" value="1"/>
</dbReference>
<evidence type="ECO:0000256" key="3">
    <source>
        <dbReference type="ARBA" id="ARBA00005130"/>
    </source>
</evidence>
<accession>A0A941IS04</accession>
<evidence type="ECO:0000256" key="6">
    <source>
        <dbReference type="ARBA" id="ARBA00022605"/>
    </source>
</evidence>
<evidence type="ECO:0000256" key="2">
    <source>
        <dbReference type="ARBA" id="ARBA00001947"/>
    </source>
</evidence>
<dbReference type="FunFam" id="3.30.70.360:FF:000011">
    <property type="entry name" value="Succinyl-diaminopimelate desuccinylase"/>
    <property type="match status" value="1"/>
</dbReference>
<evidence type="ECO:0000256" key="1">
    <source>
        <dbReference type="ARBA" id="ARBA00001941"/>
    </source>
</evidence>
<dbReference type="GO" id="GO:0019877">
    <property type="term" value="P:diaminopimelate biosynthetic process"/>
    <property type="evidence" value="ECO:0007669"/>
    <property type="project" value="UniProtKB-KW"/>
</dbReference>
<evidence type="ECO:0000256" key="11">
    <source>
        <dbReference type="ARBA" id="ARBA00023154"/>
    </source>
</evidence>
<comment type="pathway">
    <text evidence="3">Amino-acid biosynthesis; L-lysine biosynthesis via DAP pathway; LL-2,6-diaminopimelate from (S)-tetrahydrodipicolinate (succinylase route): step 3/3.</text>
</comment>